<sequence length="251" mass="27137">MPSLKSRIIARDECFGLFCSIPSAVALEQVAAAGYDFVIIDLEHTLISPEQVETMILAAHGAQLAVLVRVPPQTPHLVVQLLDAGVAGIVFARIDDAQQAQQAVELCHYAPLGQRGLNATRASRYGMGGLTEATRRAATETLVVIMVESRQGLDNIESIAPTEGVDVVLEGAADLSQSLDLTWQTSHPQVQAAVERVCVATQTAGKAFCAIPRELDDMQRWRGKRVSLFVIGDDRGVMRRAHLAHLSAHKE</sequence>
<evidence type="ECO:0000313" key="4">
    <source>
        <dbReference type="Proteomes" id="UP000753376"/>
    </source>
</evidence>
<dbReference type="PANTHER" id="PTHR30502">
    <property type="entry name" value="2-KETO-3-DEOXY-L-RHAMNONATE ALDOLASE"/>
    <property type="match status" value="1"/>
</dbReference>
<dbReference type="EMBL" id="JAHKPV010000001">
    <property type="protein sequence ID" value="MBU2873025.1"/>
    <property type="molecule type" value="Genomic_DNA"/>
</dbReference>
<reference evidence="3 4" key="1">
    <citation type="submission" date="2021-05" db="EMBL/GenBank/DDBJ databases">
        <title>Draft genomes of bacteria isolated from model marine particles.</title>
        <authorList>
            <person name="Datta M.S."/>
            <person name="Schwartzman J.A."/>
            <person name="Enke T.N."/>
            <person name="Saavedra J."/>
            <person name="Cermak N."/>
            <person name="Cordero O.X."/>
        </authorList>
    </citation>
    <scope>NUCLEOTIDE SEQUENCE [LARGE SCALE GENOMIC DNA]</scope>
    <source>
        <strain evidence="3 4">D2M19</strain>
    </source>
</reference>
<dbReference type="PANTHER" id="PTHR30502:SF0">
    <property type="entry name" value="PHOSPHOENOLPYRUVATE CARBOXYLASE FAMILY PROTEIN"/>
    <property type="match status" value="1"/>
</dbReference>
<accession>A0ABS6A5Q7</accession>
<dbReference type="InterPro" id="IPR005000">
    <property type="entry name" value="Aldolase/citrate-lyase_domain"/>
</dbReference>
<evidence type="ECO:0000313" key="3">
    <source>
        <dbReference type="EMBL" id="MBU2873025.1"/>
    </source>
</evidence>
<feature type="domain" description="HpcH/HpaI aldolase/citrate lyase" evidence="2">
    <location>
        <begin position="15"/>
        <end position="232"/>
    </location>
</feature>
<organism evidence="3 4">
    <name type="scientific">Marinobacter salexigens</name>
    <dbReference type="NCBI Taxonomy" id="1925763"/>
    <lineage>
        <taxon>Bacteria</taxon>
        <taxon>Pseudomonadati</taxon>
        <taxon>Pseudomonadota</taxon>
        <taxon>Gammaproteobacteria</taxon>
        <taxon>Pseudomonadales</taxon>
        <taxon>Marinobacteraceae</taxon>
        <taxon>Marinobacter</taxon>
    </lineage>
</organism>
<dbReference type="Pfam" id="PF03328">
    <property type="entry name" value="HpcH_HpaI"/>
    <property type="match status" value="1"/>
</dbReference>
<protein>
    <submittedName>
        <fullName evidence="3">Aldolase</fullName>
    </submittedName>
</protein>
<comment type="caution">
    <text evidence="3">The sequence shown here is derived from an EMBL/GenBank/DDBJ whole genome shotgun (WGS) entry which is preliminary data.</text>
</comment>
<dbReference type="InterPro" id="IPR050251">
    <property type="entry name" value="HpcH-HpaI_aldolase"/>
</dbReference>
<name>A0ABS6A5Q7_9GAMM</name>
<dbReference type="Proteomes" id="UP000753376">
    <property type="component" value="Unassembled WGS sequence"/>
</dbReference>
<proteinExistence type="predicted"/>
<keyword evidence="4" id="KW-1185">Reference proteome</keyword>
<dbReference type="RefSeq" id="WP_216006886.1">
    <property type="nucleotide sequence ID" value="NZ_JAHKPV010000001.1"/>
</dbReference>
<evidence type="ECO:0000256" key="1">
    <source>
        <dbReference type="ARBA" id="ARBA00022723"/>
    </source>
</evidence>
<evidence type="ECO:0000259" key="2">
    <source>
        <dbReference type="Pfam" id="PF03328"/>
    </source>
</evidence>
<gene>
    <name evidence="3" type="ORF">KO508_03305</name>
</gene>
<keyword evidence="1" id="KW-0479">Metal-binding</keyword>